<gene>
    <name evidence="14" type="primary">rodA</name>
    <name evidence="14" type="ORF">GRI97_07020</name>
</gene>
<keyword evidence="10" id="KW-0961">Cell wall biogenesis/degradation</keyword>
<dbReference type="OrthoDB" id="9768187at2"/>
<sequence>MKSIIPKAIADQSWPAIITLFLLALVGGTALFSVAGGSFTPWAATHAMRFVLFMGMAMGLSYIPVSLFRIGIIPAALGSIALLVLVLAVGFVGGGARSWLNLGFMQLQPSELVKIALVGLLARYFEVLTPSETSKVRALWPPLLITSVPFLLIAAQPDLGTAMLLMLTSVIVCFLAGMPLKWFLGAGLAGAITVPLAYNFLLLPHQQLRLTIFLNPEEDPLGGGYHISQSSIAIGSGGIMGKGYLNGSQSHLHYLPETHTDFIFPAIAEEWGLAGGLVIMLLFGVLLRWGMNVSRNAATRFEQLVGAGLTCSLFLYIAINLMMVMGMAPVVGIPLPLVSYGGSAMLSAMLSVGVLMSIDRENRKSTRPFRRL</sequence>
<keyword evidence="6" id="KW-0133">Cell shape</keyword>
<dbReference type="PANTHER" id="PTHR30474:SF1">
    <property type="entry name" value="PEPTIDOGLYCAN GLYCOSYLTRANSFERASE MRDB"/>
    <property type="match status" value="1"/>
</dbReference>
<feature type="transmembrane region" description="Helical" evidence="13">
    <location>
        <begin position="271"/>
        <end position="291"/>
    </location>
</feature>
<evidence type="ECO:0000256" key="7">
    <source>
        <dbReference type="ARBA" id="ARBA00022984"/>
    </source>
</evidence>
<reference evidence="14 15" key="1">
    <citation type="submission" date="2019-12" db="EMBL/GenBank/DDBJ databases">
        <title>Genomic-based taxomic classification of the family Erythrobacteraceae.</title>
        <authorList>
            <person name="Xu L."/>
        </authorList>
    </citation>
    <scope>NUCLEOTIDE SEQUENCE [LARGE SCALE GENOMIC DNA]</scope>
    <source>
        <strain evidence="14 15">S36</strain>
    </source>
</reference>
<comment type="caution">
    <text evidence="14">The sequence shown here is derived from an EMBL/GenBank/DDBJ whole genome shotgun (WGS) entry which is preliminary data.</text>
</comment>
<dbReference type="GO" id="GO:0015648">
    <property type="term" value="F:lipid-linked peptidoglycan transporter activity"/>
    <property type="evidence" value="ECO:0007669"/>
    <property type="project" value="TreeGrafter"/>
</dbReference>
<dbReference type="GO" id="GO:0008360">
    <property type="term" value="P:regulation of cell shape"/>
    <property type="evidence" value="ECO:0007669"/>
    <property type="project" value="UniProtKB-KW"/>
</dbReference>
<proteinExistence type="predicted"/>
<dbReference type="PANTHER" id="PTHR30474">
    <property type="entry name" value="CELL CYCLE PROTEIN"/>
    <property type="match status" value="1"/>
</dbReference>
<comment type="subcellular location">
    <subcellularLocation>
        <location evidence="1">Membrane</location>
        <topology evidence="1">Multi-pass membrane protein</topology>
    </subcellularLocation>
</comment>
<dbReference type="AlphaFoldDB" id="A0A6I4TWL7"/>
<evidence type="ECO:0000313" key="14">
    <source>
        <dbReference type="EMBL" id="MXO98733.1"/>
    </source>
</evidence>
<evidence type="ECO:0000256" key="10">
    <source>
        <dbReference type="ARBA" id="ARBA00023316"/>
    </source>
</evidence>
<evidence type="ECO:0000256" key="4">
    <source>
        <dbReference type="ARBA" id="ARBA00022679"/>
    </source>
</evidence>
<dbReference type="GO" id="GO:0032153">
    <property type="term" value="C:cell division site"/>
    <property type="evidence" value="ECO:0007669"/>
    <property type="project" value="TreeGrafter"/>
</dbReference>
<accession>A0A6I4TWL7</accession>
<dbReference type="PROSITE" id="PS00428">
    <property type="entry name" value="FTSW_RODA_SPOVE"/>
    <property type="match status" value="1"/>
</dbReference>
<feature type="transmembrane region" description="Helical" evidence="13">
    <location>
        <begin position="12"/>
        <end position="35"/>
    </location>
</feature>
<keyword evidence="9 13" id="KW-0472">Membrane</keyword>
<keyword evidence="7" id="KW-0573">Peptidoglycan synthesis</keyword>
<dbReference type="GO" id="GO:0071555">
    <property type="term" value="P:cell wall organization"/>
    <property type="evidence" value="ECO:0007669"/>
    <property type="project" value="UniProtKB-KW"/>
</dbReference>
<evidence type="ECO:0000256" key="12">
    <source>
        <dbReference type="ARBA" id="ARBA00033270"/>
    </source>
</evidence>
<dbReference type="InterPro" id="IPR011923">
    <property type="entry name" value="RodA/MrdB"/>
</dbReference>
<dbReference type="GO" id="GO:0009252">
    <property type="term" value="P:peptidoglycan biosynthetic process"/>
    <property type="evidence" value="ECO:0007669"/>
    <property type="project" value="UniProtKB-KW"/>
</dbReference>
<dbReference type="InterPro" id="IPR001182">
    <property type="entry name" value="FtsW/RodA"/>
</dbReference>
<dbReference type="NCBIfam" id="TIGR02210">
    <property type="entry name" value="rodA_shape"/>
    <property type="match status" value="1"/>
</dbReference>
<dbReference type="Pfam" id="PF01098">
    <property type="entry name" value="FTSW_RODA_SPOVE"/>
    <property type="match status" value="1"/>
</dbReference>
<evidence type="ECO:0000256" key="11">
    <source>
        <dbReference type="ARBA" id="ARBA00032370"/>
    </source>
</evidence>
<evidence type="ECO:0000256" key="13">
    <source>
        <dbReference type="SAM" id="Phobius"/>
    </source>
</evidence>
<keyword evidence="2" id="KW-1003">Cell membrane</keyword>
<dbReference type="InterPro" id="IPR018365">
    <property type="entry name" value="Cell_cycle_FtsW-rel_CS"/>
</dbReference>
<name>A0A6I4TWL7_9SPHN</name>
<keyword evidence="4" id="KW-0808">Transferase</keyword>
<evidence type="ECO:0000256" key="6">
    <source>
        <dbReference type="ARBA" id="ARBA00022960"/>
    </source>
</evidence>
<evidence type="ECO:0000313" key="15">
    <source>
        <dbReference type="Proteomes" id="UP000469430"/>
    </source>
</evidence>
<evidence type="ECO:0000256" key="2">
    <source>
        <dbReference type="ARBA" id="ARBA00022475"/>
    </source>
</evidence>
<feature type="transmembrane region" description="Helical" evidence="13">
    <location>
        <begin position="47"/>
        <end position="65"/>
    </location>
</feature>
<feature type="transmembrane region" description="Helical" evidence="13">
    <location>
        <begin position="337"/>
        <end position="358"/>
    </location>
</feature>
<evidence type="ECO:0000256" key="9">
    <source>
        <dbReference type="ARBA" id="ARBA00023136"/>
    </source>
</evidence>
<keyword evidence="15" id="KW-1185">Reference proteome</keyword>
<dbReference type="GO" id="GO:0016757">
    <property type="term" value="F:glycosyltransferase activity"/>
    <property type="evidence" value="ECO:0007669"/>
    <property type="project" value="UniProtKB-KW"/>
</dbReference>
<keyword evidence="5 13" id="KW-0812">Transmembrane</keyword>
<feature type="transmembrane region" description="Helical" evidence="13">
    <location>
        <begin position="159"/>
        <end position="177"/>
    </location>
</feature>
<evidence type="ECO:0000256" key="8">
    <source>
        <dbReference type="ARBA" id="ARBA00022989"/>
    </source>
</evidence>
<keyword evidence="3" id="KW-0328">Glycosyltransferase</keyword>
<organism evidence="14 15">
    <name type="scientific">Croceibacterium xixiisoli</name>
    <dbReference type="NCBI Taxonomy" id="1476466"/>
    <lineage>
        <taxon>Bacteria</taxon>
        <taxon>Pseudomonadati</taxon>
        <taxon>Pseudomonadota</taxon>
        <taxon>Alphaproteobacteria</taxon>
        <taxon>Sphingomonadales</taxon>
        <taxon>Erythrobacteraceae</taxon>
        <taxon>Croceibacterium</taxon>
    </lineage>
</organism>
<dbReference type="EMBL" id="WTYJ01000001">
    <property type="protein sequence ID" value="MXO98733.1"/>
    <property type="molecule type" value="Genomic_DNA"/>
</dbReference>
<dbReference type="GO" id="GO:0051301">
    <property type="term" value="P:cell division"/>
    <property type="evidence" value="ECO:0007669"/>
    <property type="project" value="InterPro"/>
</dbReference>
<dbReference type="RefSeq" id="WP_161390343.1">
    <property type="nucleotide sequence ID" value="NZ_JBHSCP010000001.1"/>
</dbReference>
<feature type="transmembrane region" description="Helical" evidence="13">
    <location>
        <begin position="303"/>
        <end position="325"/>
    </location>
</feature>
<evidence type="ECO:0000256" key="5">
    <source>
        <dbReference type="ARBA" id="ARBA00022692"/>
    </source>
</evidence>
<protein>
    <recommendedName>
        <fullName evidence="12">Cell wall polymerase</fullName>
    </recommendedName>
    <alternativeName>
        <fullName evidence="11">Peptidoglycan polymerase</fullName>
    </alternativeName>
</protein>
<dbReference type="Proteomes" id="UP000469430">
    <property type="component" value="Unassembled WGS sequence"/>
</dbReference>
<keyword evidence="8 13" id="KW-1133">Transmembrane helix</keyword>
<feature type="transmembrane region" description="Helical" evidence="13">
    <location>
        <begin position="72"/>
        <end position="92"/>
    </location>
</feature>
<evidence type="ECO:0000256" key="1">
    <source>
        <dbReference type="ARBA" id="ARBA00004141"/>
    </source>
</evidence>
<evidence type="ECO:0000256" key="3">
    <source>
        <dbReference type="ARBA" id="ARBA00022676"/>
    </source>
</evidence>
<feature type="transmembrane region" description="Helical" evidence="13">
    <location>
        <begin position="182"/>
        <end position="201"/>
    </location>
</feature>
<dbReference type="GO" id="GO:0005886">
    <property type="term" value="C:plasma membrane"/>
    <property type="evidence" value="ECO:0007669"/>
    <property type="project" value="TreeGrafter"/>
</dbReference>